<evidence type="ECO:0000313" key="5">
    <source>
        <dbReference type="Proteomes" id="UP000215145"/>
    </source>
</evidence>
<dbReference type="Proteomes" id="UP000215145">
    <property type="component" value="Unassembled WGS sequence"/>
</dbReference>
<evidence type="ECO:0000256" key="1">
    <source>
        <dbReference type="ARBA" id="ARBA00022670"/>
    </source>
</evidence>
<dbReference type="InterPro" id="IPR001940">
    <property type="entry name" value="Peptidase_S1C"/>
</dbReference>
<name>A0A229NW06_9BACL</name>
<proteinExistence type="predicted"/>
<dbReference type="EMBL" id="NMUQ01000002">
    <property type="protein sequence ID" value="OXM14042.1"/>
    <property type="molecule type" value="Genomic_DNA"/>
</dbReference>
<dbReference type="OrthoDB" id="189537at2"/>
<evidence type="ECO:0000256" key="3">
    <source>
        <dbReference type="ARBA" id="ARBA00022825"/>
    </source>
</evidence>
<dbReference type="RefSeq" id="WP_089524865.1">
    <property type="nucleotide sequence ID" value="NZ_NMUQ01000002.1"/>
</dbReference>
<dbReference type="PANTHER" id="PTHR43343">
    <property type="entry name" value="PEPTIDASE S12"/>
    <property type="match status" value="1"/>
</dbReference>
<dbReference type="InterPro" id="IPR051201">
    <property type="entry name" value="Chloro_Bact_Ser_Proteases"/>
</dbReference>
<dbReference type="SUPFAM" id="SSF50494">
    <property type="entry name" value="Trypsin-like serine proteases"/>
    <property type="match status" value="1"/>
</dbReference>
<accession>A0A229NW06</accession>
<keyword evidence="1 4" id="KW-0645">Protease</keyword>
<protein>
    <submittedName>
        <fullName evidence="4">Serine protease</fullName>
    </submittedName>
</protein>
<dbReference type="PRINTS" id="PR00834">
    <property type="entry name" value="PROTEASES2C"/>
</dbReference>
<keyword evidence="3" id="KW-0720">Serine protease</keyword>
<dbReference type="PANTHER" id="PTHR43343:SF3">
    <property type="entry name" value="PROTEASE DO-LIKE 8, CHLOROPLASTIC"/>
    <property type="match status" value="1"/>
</dbReference>
<dbReference type="Pfam" id="PF13365">
    <property type="entry name" value="Trypsin_2"/>
    <property type="match status" value="1"/>
</dbReference>
<dbReference type="Gene3D" id="2.40.10.120">
    <property type="match status" value="1"/>
</dbReference>
<comment type="caution">
    <text evidence="4">The sequence shown here is derived from an EMBL/GenBank/DDBJ whole genome shotgun (WGS) entry which is preliminary data.</text>
</comment>
<evidence type="ECO:0000256" key="2">
    <source>
        <dbReference type="ARBA" id="ARBA00022801"/>
    </source>
</evidence>
<gene>
    <name evidence="4" type="ORF">CGZ75_13695</name>
</gene>
<keyword evidence="5" id="KW-1185">Reference proteome</keyword>
<organism evidence="4 5">
    <name type="scientific">Paenibacillus herberti</name>
    <dbReference type="NCBI Taxonomy" id="1619309"/>
    <lineage>
        <taxon>Bacteria</taxon>
        <taxon>Bacillati</taxon>
        <taxon>Bacillota</taxon>
        <taxon>Bacilli</taxon>
        <taxon>Bacillales</taxon>
        <taxon>Paenibacillaceae</taxon>
        <taxon>Paenibacillus</taxon>
    </lineage>
</organism>
<dbReference type="GO" id="GO:0006508">
    <property type="term" value="P:proteolysis"/>
    <property type="evidence" value="ECO:0007669"/>
    <property type="project" value="UniProtKB-KW"/>
</dbReference>
<reference evidence="4 5" key="1">
    <citation type="submission" date="2017-07" db="EMBL/GenBank/DDBJ databases">
        <title>Paenibacillus herberti R33 genome sequencing and assembly.</title>
        <authorList>
            <person name="Su W."/>
        </authorList>
    </citation>
    <scope>NUCLEOTIDE SEQUENCE [LARGE SCALE GENOMIC DNA]</scope>
    <source>
        <strain evidence="4 5">R33</strain>
    </source>
</reference>
<dbReference type="GO" id="GO:0004252">
    <property type="term" value="F:serine-type endopeptidase activity"/>
    <property type="evidence" value="ECO:0007669"/>
    <property type="project" value="InterPro"/>
</dbReference>
<dbReference type="InterPro" id="IPR009003">
    <property type="entry name" value="Peptidase_S1_PA"/>
</dbReference>
<keyword evidence="2" id="KW-0378">Hydrolase</keyword>
<evidence type="ECO:0000313" key="4">
    <source>
        <dbReference type="EMBL" id="OXM14042.1"/>
    </source>
</evidence>
<dbReference type="AlphaFoldDB" id="A0A229NW06"/>
<sequence>MKWNEKLSAAAAALLLLAGGAVALALHQYLPQRVGAEPLLAVTPPAGQDTGGASALKEIIFNTQKKVVTISSDSGLGSGFLYNDKGDVLTNAHVVAGSRTVRVTTSDARELTGEVIGIGTDLDIAVVRVPELAGSQPLKLERGGRVEVGDPVIAVGSPLGLQSTVTTGIVSGLGRSFMMKPYTYRNLYQISAPIAPGNSGGPLIDQTTGAVLGMNSAEMQDGEIGFSIPIADLISIAEAWSRSPMTKLPGVTNHDESSAADKKTITNYAGYLVSRFYESLNNGDYVYAYSLIGYIWKQVDPYEEFRKGYLPTKNVVIKSLSVSKDSDRSATVTATIEAEEHAQNGETVKRNFEVVYKVGYENGQLKLIDGNGKELDKQGKELKKN</sequence>